<comment type="caution">
    <text evidence="1">The sequence shown here is derived from an EMBL/GenBank/DDBJ whole genome shotgun (WGS) entry which is preliminary data.</text>
</comment>
<protein>
    <submittedName>
        <fullName evidence="1">Uncharacterized protein</fullName>
    </submittedName>
</protein>
<keyword evidence="2" id="KW-1185">Reference proteome</keyword>
<dbReference type="AlphaFoldDB" id="A0A9X1YLK5"/>
<proteinExistence type="predicted"/>
<gene>
    <name evidence="1" type="ORF">M0638_27970</name>
</gene>
<sequence>MSDSAPAWTTVNLDEFFAARGVKAACPLCGNESWYNLGRLKGETWAQDYPGANPPVRMHRFLAYALSCTNCGFIRSHFAQTVEGLLAPPGAPERAEGE</sequence>
<evidence type="ECO:0000313" key="2">
    <source>
        <dbReference type="Proteomes" id="UP001139516"/>
    </source>
</evidence>
<dbReference type="Proteomes" id="UP001139516">
    <property type="component" value="Unassembled WGS sequence"/>
</dbReference>
<dbReference type="RefSeq" id="WP_248670232.1">
    <property type="nucleotide sequence ID" value="NZ_JALPRX010000209.1"/>
</dbReference>
<evidence type="ECO:0000313" key="1">
    <source>
        <dbReference type="EMBL" id="MCK8788191.1"/>
    </source>
</evidence>
<organism evidence="1 2">
    <name type="scientific">Roseomonas acroporae</name>
    <dbReference type="NCBI Taxonomy" id="2937791"/>
    <lineage>
        <taxon>Bacteria</taxon>
        <taxon>Pseudomonadati</taxon>
        <taxon>Pseudomonadota</taxon>
        <taxon>Alphaproteobacteria</taxon>
        <taxon>Acetobacterales</taxon>
        <taxon>Roseomonadaceae</taxon>
        <taxon>Roseomonas</taxon>
    </lineage>
</organism>
<reference evidence="1" key="1">
    <citation type="submission" date="2022-04" db="EMBL/GenBank/DDBJ databases">
        <title>Roseomonas acroporae sp. nov., isolated from coral Acropora digitifera.</title>
        <authorList>
            <person name="Sun H."/>
        </authorList>
    </citation>
    <scope>NUCLEOTIDE SEQUENCE</scope>
    <source>
        <strain evidence="1">NAR14</strain>
    </source>
</reference>
<accession>A0A9X1YLK5</accession>
<name>A0A9X1YLK5_9PROT</name>
<dbReference type="EMBL" id="JALPRX010000209">
    <property type="protein sequence ID" value="MCK8788191.1"/>
    <property type="molecule type" value="Genomic_DNA"/>
</dbReference>